<proteinExistence type="predicted"/>
<accession>A0AAV3UQ07</accession>
<evidence type="ECO:0000313" key="3">
    <source>
        <dbReference type="Proteomes" id="UP001501729"/>
    </source>
</evidence>
<keyword evidence="3" id="KW-1185">Reference proteome</keyword>
<comment type="caution">
    <text evidence="2">The sequence shown here is derived from an EMBL/GenBank/DDBJ whole genome shotgun (WGS) entry which is preliminary data.</text>
</comment>
<evidence type="ECO:0000313" key="2">
    <source>
        <dbReference type="EMBL" id="GAA5063001.1"/>
    </source>
</evidence>
<dbReference type="AlphaFoldDB" id="A0AAV3UQ07"/>
<dbReference type="InterPro" id="IPR040624">
    <property type="entry name" value="HalOD1"/>
</dbReference>
<name>A0AAV3UQ07_9EURY</name>
<dbReference type="GeneID" id="68617151"/>
<evidence type="ECO:0000259" key="1">
    <source>
        <dbReference type="Pfam" id="PF18545"/>
    </source>
</evidence>
<dbReference type="InterPro" id="IPR055927">
    <property type="entry name" value="DUF7504"/>
</dbReference>
<organism evidence="2 3">
    <name type="scientific">Haladaptatus pallidirubidus</name>
    <dbReference type="NCBI Taxonomy" id="1008152"/>
    <lineage>
        <taxon>Archaea</taxon>
        <taxon>Methanobacteriati</taxon>
        <taxon>Methanobacteriota</taxon>
        <taxon>Stenosarchaea group</taxon>
        <taxon>Halobacteria</taxon>
        <taxon>Halobacteriales</taxon>
        <taxon>Haladaptataceae</taxon>
        <taxon>Haladaptatus</taxon>
    </lineage>
</organism>
<dbReference type="RefSeq" id="WP_227778581.1">
    <property type="nucleotide sequence ID" value="NZ_BAABKX010000024.1"/>
</dbReference>
<sequence>MSVEDQETTVPFICGVETPLKIQCDWKSNQSLSTTLIQTMVDATGVNSKDIPESIYDSIDPDALEDLFRPQMDGTPRINGKASFAFAGHYITVQGDGQIIVESELGRLKRTGGNILLAGDVPEEVFDEMSVQLLGDQAFSRTVLSAQYGKDTEVTQTRLSIAETTPDHAHILTHKSVARSAATAQTNQSNQMPVSSVSGSLKEFRTAIRELLFELQQQRNGFDPAELRFCFDSLQLLIEEEGVETVGQFISLVTEAVENVRGLGHYLFQDSYDSSHVQAVRSKFDVVIELRFSENGPEQRWHLQDTDHTTQWFPL</sequence>
<dbReference type="Proteomes" id="UP001501729">
    <property type="component" value="Unassembled WGS sequence"/>
</dbReference>
<feature type="domain" description="Halobacterial output" evidence="1">
    <location>
        <begin position="29"/>
        <end position="102"/>
    </location>
</feature>
<gene>
    <name evidence="2" type="ORF">GCM10025751_50930</name>
</gene>
<dbReference type="EMBL" id="BAABKX010000024">
    <property type="protein sequence ID" value="GAA5063001.1"/>
    <property type="molecule type" value="Genomic_DNA"/>
</dbReference>
<reference evidence="2 3" key="1">
    <citation type="journal article" date="2019" name="Int. J. Syst. Evol. Microbiol.">
        <title>The Global Catalogue of Microorganisms (GCM) 10K type strain sequencing project: providing services to taxonomists for standard genome sequencing and annotation.</title>
        <authorList>
            <consortium name="The Broad Institute Genomics Platform"/>
            <consortium name="The Broad Institute Genome Sequencing Center for Infectious Disease"/>
            <person name="Wu L."/>
            <person name="Ma J."/>
        </authorList>
    </citation>
    <scope>NUCLEOTIDE SEQUENCE [LARGE SCALE GENOMIC DNA]</scope>
    <source>
        <strain evidence="2 3">JCM 17504</strain>
    </source>
</reference>
<dbReference type="Pfam" id="PF18545">
    <property type="entry name" value="HalOD1"/>
    <property type="match status" value="1"/>
</dbReference>
<dbReference type="Pfam" id="PF24336">
    <property type="entry name" value="DUF7504"/>
    <property type="match status" value="1"/>
</dbReference>
<protein>
    <recommendedName>
        <fullName evidence="1">Halobacterial output domain-containing protein</fullName>
    </recommendedName>
</protein>